<dbReference type="EMBL" id="BJHW01000002">
    <property type="protein sequence ID" value="GDY60413.1"/>
    <property type="molecule type" value="Genomic_DNA"/>
</dbReference>
<keyword evidence="3" id="KW-1185">Reference proteome</keyword>
<evidence type="ECO:0000313" key="3">
    <source>
        <dbReference type="Proteomes" id="UP000301309"/>
    </source>
</evidence>
<proteinExistence type="predicted"/>
<organism evidence="2 3">
    <name type="scientific">Streptomyces violaceusniger</name>
    <dbReference type="NCBI Taxonomy" id="68280"/>
    <lineage>
        <taxon>Bacteria</taxon>
        <taxon>Bacillati</taxon>
        <taxon>Actinomycetota</taxon>
        <taxon>Actinomycetes</taxon>
        <taxon>Kitasatosporales</taxon>
        <taxon>Streptomycetaceae</taxon>
        <taxon>Streptomyces</taxon>
        <taxon>Streptomyces violaceusniger group</taxon>
    </lineage>
</organism>
<dbReference type="Proteomes" id="UP000301309">
    <property type="component" value="Unassembled WGS sequence"/>
</dbReference>
<sequence>MVSLPDPFIPATNQVGSIVHASAGINASARGSSLSGTSRAMPRVPQSAAKDPEAKGQRPLTR</sequence>
<evidence type="ECO:0000256" key="1">
    <source>
        <dbReference type="SAM" id="MobiDB-lite"/>
    </source>
</evidence>
<name>A0A4D4LQP9_STRVO</name>
<protein>
    <submittedName>
        <fullName evidence="2">Uncharacterized protein</fullName>
    </submittedName>
</protein>
<dbReference type="AlphaFoldDB" id="A0A4D4LQP9"/>
<feature type="region of interest" description="Disordered" evidence="1">
    <location>
        <begin position="28"/>
        <end position="62"/>
    </location>
</feature>
<comment type="caution">
    <text evidence="2">The sequence shown here is derived from an EMBL/GenBank/DDBJ whole genome shotgun (WGS) entry which is preliminary data.</text>
</comment>
<accession>A0A4D4LQP9</accession>
<feature type="compositionally biased region" description="Polar residues" evidence="1">
    <location>
        <begin position="29"/>
        <end position="38"/>
    </location>
</feature>
<reference evidence="2 3" key="1">
    <citation type="journal article" date="2020" name="Int. J. Syst. Evol. Microbiol.">
        <title>Reclassification of Streptomyces castelarensis and Streptomyces sporoclivatus as later heterotypic synonyms of Streptomyces antimycoticus.</title>
        <authorList>
            <person name="Komaki H."/>
            <person name="Tamura T."/>
        </authorList>
    </citation>
    <scope>NUCLEOTIDE SEQUENCE [LARGE SCALE GENOMIC DNA]</scope>
    <source>
        <strain evidence="2 3">NBRC 13459</strain>
    </source>
</reference>
<evidence type="ECO:0000313" key="2">
    <source>
        <dbReference type="EMBL" id="GDY60413.1"/>
    </source>
</evidence>
<gene>
    <name evidence="2" type="ORF">SVIO_110360</name>
</gene>